<evidence type="ECO:0000313" key="2">
    <source>
        <dbReference type="Proteomes" id="UP000186817"/>
    </source>
</evidence>
<comment type="caution">
    <text evidence="1">The sequence shown here is derived from an EMBL/GenBank/DDBJ whole genome shotgun (WGS) entry which is preliminary data.</text>
</comment>
<name>A0A1Q9F086_SYMMI</name>
<dbReference type="AlphaFoldDB" id="A0A1Q9F086"/>
<accession>A0A1Q9F086</accession>
<evidence type="ECO:0008006" key="3">
    <source>
        <dbReference type="Google" id="ProtNLM"/>
    </source>
</evidence>
<dbReference type="SUPFAM" id="SSF53335">
    <property type="entry name" value="S-adenosyl-L-methionine-dependent methyltransferases"/>
    <property type="match status" value="1"/>
</dbReference>
<gene>
    <name evidence="1" type="ORF">AK812_SmicGene2863</name>
</gene>
<evidence type="ECO:0000313" key="1">
    <source>
        <dbReference type="EMBL" id="OLQ13146.1"/>
    </source>
</evidence>
<dbReference type="CDD" id="cd02440">
    <property type="entry name" value="AdoMet_MTases"/>
    <property type="match status" value="1"/>
</dbReference>
<dbReference type="Gene3D" id="3.40.50.150">
    <property type="entry name" value="Vaccinia Virus protein VP39"/>
    <property type="match status" value="1"/>
</dbReference>
<reference evidence="1 2" key="1">
    <citation type="submission" date="2016-02" db="EMBL/GenBank/DDBJ databases">
        <title>Genome analysis of coral dinoflagellate symbionts highlights evolutionary adaptations to a symbiotic lifestyle.</title>
        <authorList>
            <person name="Aranda M."/>
            <person name="Li Y."/>
            <person name="Liew Y.J."/>
            <person name="Baumgarten S."/>
            <person name="Simakov O."/>
            <person name="Wilson M."/>
            <person name="Piel J."/>
            <person name="Ashoor H."/>
            <person name="Bougouffa S."/>
            <person name="Bajic V.B."/>
            <person name="Ryu T."/>
            <person name="Ravasi T."/>
            <person name="Bayer T."/>
            <person name="Micklem G."/>
            <person name="Kim H."/>
            <person name="Bhak J."/>
            <person name="Lajeunesse T.C."/>
            <person name="Voolstra C.R."/>
        </authorList>
    </citation>
    <scope>NUCLEOTIDE SEQUENCE [LARGE SCALE GENOMIC DNA]</scope>
    <source>
        <strain evidence="1 2">CCMP2467</strain>
    </source>
</reference>
<sequence length="204" mass="22854">MRCSNCQHNTEYMWHGPSTNSAYVKESAEAYAASVPAFSDMAQRQSTAKHARDLFLQAVRDSFPHSAQSNLRLLDAGCGSGRDLASFRRMGCACEGFDPCQSFVQAAIETSASAVHLCHFENLNLPRKFHGIFCMASLYHVPRCRLVPCLQNLSRHLVKDGILLLTIPRGPPYLDRREPDTSMRGEEDFKIYSGKWILGIAKKK</sequence>
<organism evidence="1 2">
    <name type="scientific">Symbiodinium microadriaticum</name>
    <name type="common">Dinoflagellate</name>
    <name type="synonym">Zooxanthella microadriatica</name>
    <dbReference type="NCBI Taxonomy" id="2951"/>
    <lineage>
        <taxon>Eukaryota</taxon>
        <taxon>Sar</taxon>
        <taxon>Alveolata</taxon>
        <taxon>Dinophyceae</taxon>
        <taxon>Suessiales</taxon>
        <taxon>Symbiodiniaceae</taxon>
        <taxon>Symbiodinium</taxon>
    </lineage>
</organism>
<proteinExistence type="predicted"/>
<dbReference type="PANTHER" id="PTHR43464:SF95">
    <property type="entry name" value="TRNA U34 CARBOXYMETHYLTRANSFERASE"/>
    <property type="match status" value="1"/>
</dbReference>
<dbReference type="GO" id="GO:0008168">
    <property type="term" value="F:methyltransferase activity"/>
    <property type="evidence" value="ECO:0007669"/>
    <property type="project" value="TreeGrafter"/>
</dbReference>
<dbReference type="OrthoDB" id="10341416at2759"/>
<dbReference type="Proteomes" id="UP000186817">
    <property type="component" value="Unassembled WGS sequence"/>
</dbReference>
<dbReference type="EMBL" id="LSRX01000032">
    <property type="protein sequence ID" value="OLQ13146.1"/>
    <property type="molecule type" value="Genomic_DNA"/>
</dbReference>
<dbReference type="Pfam" id="PF13489">
    <property type="entry name" value="Methyltransf_23"/>
    <property type="match status" value="1"/>
</dbReference>
<dbReference type="OMA" id="NTEYMWH"/>
<dbReference type="PANTHER" id="PTHR43464">
    <property type="entry name" value="METHYLTRANSFERASE"/>
    <property type="match status" value="1"/>
</dbReference>
<protein>
    <recommendedName>
        <fullName evidence="3">Methyltransferase domain-containing protein</fullName>
    </recommendedName>
</protein>
<dbReference type="InterPro" id="IPR029063">
    <property type="entry name" value="SAM-dependent_MTases_sf"/>
</dbReference>
<keyword evidence="2" id="KW-1185">Reference proteome</keyword>